<accession>A0AAV9AP50</accession>
<dbReference type="PANTHER" id="PTHR46148:SF57">
    <property type="entry name" value="OS12G0499874 PROTEIN"/>
    <property type="match status" value="1"/>
</dbReference>
<dbReference type="InterPro" id="IPR056924">
    <property type="entry name" value="SH3_Tf2-1"/>
</dbReference>
<evidence type="ECO:0000259" key="1">
    <source>
        <dbReference type="Pfam" id="PF24626"/>
    </source>
</evidence>
<feature type="domain" description="Tf2-1-like SH3-like" evidence="1">
    <location>
        <begin position="7"/>
        <end position="56"/>
    </location>
</feature>
<proteinExistence type="predicted"/>
<dbReference type="PANTHER" id="PTHR46148">
    <property type="entry name" value="CHROMO DOMAIN-CONTAINING PROTEIN"/>
    <property type="match status" value="1"/>
</dbReference>
<name>A0AAV9AP50_ACOGR</name>
<organism evidence="2 3">
    <name type="scientific">Acorus gramineus</name>
    <name type="common">Dwarf sweet flag</name>
    <dbReference type="NCBI Taxonomy" id="55184"/>
    <lineage>
        <taxon>Eukaryota</taxon>
        <taxon>Viridiplantae</taxon>
        <taxon>Streptophyta</taxon>
        <taxon>Embryophyta</taxon>
        <taxon>Tracheophyta</taxon>
        <taxon>Spermatophyta</taxon>
        <taxon>Magnoliopsida</taxon>
        <taxon>Liliopsida</taxon>
        <taxon>Acoraceae</taxon>
        <taxon>Acorus</taxon>
    </lineage>
</organism>
<gene>
    <name evidence="2" type="ORF">QJS04_geneDACA016841</name>
</gene>
<dbReference type="Pfam" id="PF24626">
    <property type="entry name" value="SH3_Tf2-1"/>
    <property type="match status" value="1"/>
</dbReference>
<keyword evidence="3" id="KW-1185">Reference proteome</keyword>
<comment type="caution">
    <text evidence="2">The sequence shown here is derived from an EMBL/GenBank/DDBJ whole genome shotgun (WGS) entry which is preliminary data.</text>
</comment>
<dbReference type="Proteomes" id="UP001179952">
    <property type="component" value="Unassembled WGS sequence"/>
</dbReference>
<evidence type="ECO:0000313" key="3">
    <source>
        <dbReference type="Proteomes" id="UP001179952"/>
    </source>
</evidence>
<evidence type="ECO:0000313" key="2">
    <source>
        <dbReference type="EMBL" id="KAK1265944.1"/>
    </source>
</evidence>
<dbReference type="AlphaFoldDB" id="A0AAV9AP50"/>
<protein>
    <recommendedName>
        <fullName evidence="1">Tf2-1-like SH3-like domain-containing protein</fullName>
    </recommendedName>
</protein>
<reference evidence="2" key="2">
    <citation type="submission" date="2023-06" db="EMBL/GenBank/DDBJ databases">
        <authorList>
            <person name="Ma L."/>
            <person name="Liu K.-W."/>
            <person name="Li Z."/>
            <person name="Hsiao Y.-Y."/>
            <person name="Qi Y."/>
            <person name="Fu T."/>
            <person name="Tang G."/>
            <person name="Zhang D."/>
            <person name="Sun W.-H."/>
            <person name="Liu D.-K."/>
            <person name="Li Y."/>
            <person name="Chen G.-Z."/>
            <person name="Liu X.-D."/>
            <person name="Liao X.-Y."/>
            <person name="Jiang Y.-T."/>
            <person name="Yu X."/>
            <person name="Hao Y."/>
            <person name="Huang J."/>
            <person name="Zhao X.-W."/>
            <person name="Ke S."/>
            <person name="Chen Y.-Y."/>
            <person name="Wu W.-L."/>
            <person name="Hsu J.-L."/>
            <person name="Lin Y.-F."/>
            <person name="Huang M.-D."/>
            <person name="Li C.-Y."/>
            <person name="Huang L."/>
            <person name="Wang Z.-W."/>
            <person name="Zhao X."/>
            <person name="Zhong W.-Y."/>
            <person name="Peng D.-H."/>
            <person name="Ahmad S."/>
            <person name="Lan S."/>
            <person name="Zhang J.-S."/>
            <person name="Tsai W.-C."/>
            <person name="Van De Peer Y."/>
            <person name="Liu Z.-J."/>
        </authorList>
    </citation>
    <scope>NUCLEOTIDE SEQUENCE</scope>
    <source>
        <strain evidence="2">SCP</strain>
        <tissue evidence="2">Leaves</tissue>
    </source>
</reference>
<reference evidence="2" key="1">
    <citation type="journal article" date="2023" name="Nat. Commun.">
        <title>Diploid and tetraploid genomes of Acorus and the evolution of monocots.</title>
        <authorList>
            <person name="Ma L."/>
            <person name="Liu K.W."/>
            <person name="Li Z."/>
            <person name="Hsiao Y.Y."/>
            <person name="Qi Y."/>
            <person name="Fu T."/>
            <person name="Tang G.D."/>
            <person name="Zhang D."/>
            <person name="Sun W.H."/>
            <person name="Liu D.K."/>
            <person name="Li Y."/>
            <person name="Chen G.Z."/>
            <person name="Liu X.D."/>
            <person name="Liao X.Y."/>
            <person name="Jiang Y.T."/>
            <person name="Yu X."/>
            <person name="Hao Y."/>
            <person name="Huang J."/>
            <person name="Zhao X.W."/>
            <person name="Ke S."/>
            <person name="Chen Y.Y."/>
            <person name="Wu W.L."/>
            <person name="Hsu J.L."/>
            <person name="Lin Y.F."/>
            <person name="Huang M.D."/>
            <person name="Li C.Y."/>
            <person name="Huang L."/>
            <person name="Wang Z.W."/>
            <person name="Zhao X."/>
            <person name="Zhong W.Y."/>
            <person name="Peng D.H."/>
            <person name="Ahmad S."/>
            <person name="Lan S."/>
            <person name="Zhang J.S."/>
            <person name="Tsai W.C."/>
            <person name="Van de Peer Y."/>
            <person name="Liu Z.J."/>
        </authorList>
    </citation>
    <scope>NUCLEOTIDE SEQUENCE</scope>
    <source>
        <strain evidence="2">SCP</strain>
    </source>
</reference>
<sequence length="96" mass="11199">MKGIFRFGVRGKLSPRFIGPFLILERDGEVAYRIALPPQLAQAHDVFHVSQLRRYVHDPAHVIPFEPLVFEPDLSFMEQPIEILDRREKRLCTKTT</sequence>
<dbReference type="EMBL" id="JAUJYN010000007">
    <property type="protein sequence ID" value="KAK1265944.1"/>
    <property type="molecule type" value="Genomic_DNA"/>
</dbReference>